<dbReference type="SMART" id="SM00867">
    <property type="entry name" value="YceI"/>
    <property type="match status" value="1"/>
</dbReference>
<dbReference type="InterPro" id="IPR007372">
    <property type="entry name" value="Lipid/polyisoprenoid-bd_YceI"/>
</dbReference>
<feature type="chain" id="PRO_5010379396" evidence="1">
    <location>
        <begin position="21"/>
        <end position="240"/>
    </location>
</feature>
<sequence length="240" mass="26439">MNPYRLRPFRTLLWALLAIAGTSCDTTVETDEAEIGAAVGFLAPANPDQVFQIDTSQSTVTWIGAKVTGRHNGFIPVREGTVTLHNGGPRGGKAIFDMARVRSEDKSIDEAGNTKLTKHLRSPEFFDAEQHPVASFVITTITPLDSTQRQQTPGPEGNARRMRIQDANHKVTGNLTIKGITRSISFPARIELQDSVLRAKANFNIDRTHWKLNYGADNSLGNRTIYPAVNIGLDIVAYRQ</sequence>
<dbReference type="AlphaFoldDB" id="A0A1R3XH39"/>
<dbReference type="Pfam" id="PF04264">
    <property type="entry name" value="YceI"/>
    <property type="match status" value="1"/>
</dbReference>
<gene>
    <name evidence="3" type="ORF">SAMN05444128_2270</name>
</gene>
<dbReference type="EMBL" id="FTPP01000002">
    <property type="protein sequence ID" value="SIT90347.1"/>
    <property type="molecule type" value="Genomic_DNA"/>
</dbReference>
<dbReference type="PROSITE" id="PS51257">
    <property type="entry name" value="PROKAR_LIPOPROTEIN"/>
    <property type="match status" value="1"/>
</dbReference>
<feature type="domain" description="Lipid/polyisoprenoid-binding YceI-like" evidence="2">
    <location>
        <begin position="50"/>
        <end position="238"/>
    </location>
</feature>
<evidence type="ECO:0000313" key="4">
    <source>
        <dbReference type="Proteomes" id="UP000187181"/>
    </source>
</evidence>
<protein>
    <submittedName>
        <fullName evidence="3">Polyisoprenoid-binding protein YceI</fullName>
    </submittedName>
</protein>
<dbReference type="PANTHER" id="PTHR34406:SF1">
    <property type="entry name" value="PROTEIN YCEI"/>
    <property type="match status" value="1"/>
</dbReference>
<proteinExistence type="predicted"/>
<dbReference type="OrthoDB" id="951410at2"/>
<dbReference type="STRING" id="1317125.SAMN05444128_2270"/>
<reference evidence="4" key="1">
    <citation type="submission" date="2017-01" db="EMBL/GenBank/DDBJ databases">
        <authorList>
            <person name="Varghese N."/>
            <person name="Submissions S."/>
        </authorList>
    </citation>
    <scope>NUCLEOTIDE SEQUENCE [LARGE SCALE GENOMIC DNA]</scope>
    <source>
        <strain evidence="4">LP100</strain>
    </source>
</reference>
<dbReference type="PANTHER" id="PTHR34406">
    <property type="entry name" value="PROTEIN YCEI"/>
    <property type="match status" value="1"/>
</dbReference>
<evidence type="ECO:0000259" key="2">
    <source>
        <dbReference type="SMART" id="SM00867"/>
    </source>
</evidence>
<feature type="signal peptide" evidence="1">
    <location>
        <begin position="1"/>
        <end position="20"/>
    </location>
</feature>
<evidence type="ECO:0000256" key="1">
    <source>
        <dbReference type="SAM" id="SignalP"/>
    </source>
</evidence>
<dbReference type="RefSeq" id="WP_076668921.1">
    <property type="nucleotide sequence ID" value="NZ_FTPP01000002.1"/>
</dbReference>
<dbReference type="Gene3D" id="2.40.128.110">
    <property type="entry name" value="Lipid/polyisoprenoid-binding, YceI-like"/>
    <property type="match status" value="1"/>
</dbReference>
<dbReference type="Proteomes" id="UP000187181">
    <property type="component" value="Unassembled WGS sequence"/>
</dbReference>
<evidence type="ECO:0000313" key="3">
    <source>
        <dbReference type="EMBL" id="SIT90347.1"/>
    </source>
</evidence>
<dbReference type="InterPro" id="IPR036761">
    <property type="entry name" value="TTHA0802/YceI-like_sf"/>
</dbReference>
<organism evidence="3 4">
    <name type="scientific">Pontibacter indicus</name>
    <dbReference type="NCBI Taxonomy" id="1317125"/>
    <lineage>
        <taxon>Bacteria</taxon>
        <taxon>Pseudomonadati</taxon>
        <taxon>Bacteroidota</taxon>
        <taxon>Cytophagia</taxon>
        <taxon>Cytophagales</taxon>
        <taxon>Hymenobacteraceae</taxon>
        <taxon>Pontibacter</taxon>
    </lineage>
</organism>
<accession>A0A1R3XH39</accession>
<dbReference type="SUPFAM" id="SSF101874">
    <property type="entry name" value="YceI-like"/>
    <property type="match status" value="1"/>
</dbReference>
<name>A0A1R3XH39_9BACT</name>
<keyword evidence="4" id="KW-1185">Reference proteome</keyword>
<keyword evidence="1" id="KW-0732">Signal</keyword>